<feature type="compositionally biased region" description="Basic residues" evidence="1">
    <location>
        <begin position="130"/>
        <end position="139"/>
    </location>
</feature>
<feature type="region of interest" description="Disordered" evidence="1">
    <location>
        <begin position="1"/>
        <end position="31"/>
    </location>
</feature>
<dbReference type="Proteomes" id="UP000479190">
    <property type="component" value="Unassembled WGS sequence"/>
</dbReference>
<accession>A0A6H5HSB6</accession>
<organism evidence="2 3">
    <name type="scientific">Trichogramma brassicae</name>
    <dbReference type="NCBI Taxonomy" id="86971"/>
    <lineage>
        <taxon>Eukaryota</taxon>
        <taxon>Metazoa</taxon>
        <taxon>Ecdysozoa</taxon>
        <taxon>Arthropoda</taxon>
        <taxon>Hexapoda</taxon>
        <taxon>Insecta</taxon>
        <taxon>Pterygota</taxon>
        <taxon>Neoptera</taxon>
        <taxon>Endopterygota</taxon>
        <taxon>Hymenoptera</taxon>
        <taxon>Apocrita</taxon>
        <taxon>Proctotrupomorpha</taxon>
        <taxon>Chalcidoidea</taxon>
        <taxon>Trichogrammatidae</taxon>
        <taxon>Trichogramma</taxon>
    </lineage>
</organism>
<dbReference type="EMBL" id="CADCXV010000078">
    <property type="protein sequence ID" value="CAB0028113.1"/>
    <property type="molecule type" value="Genomic_DNA"/>
</dbReference>
<keyword evidence="3" id="KW-1185">Reference proteome</keyword>
<reference evidence="2 3" key="1">
    <citation type="submission" date="2020-02" db="EMBL/GenBank/DDBJ databases">
        <authorList>
            <person name="Ferguson B K."/>
        </authorList>
    </citation>
    <scope>NUCLEOTIDE SEQUENCE [LARGE SCALE GENOMIC DNA]</scope>
</reference>
<evidence type="ECO:0000313" key="3">
    <source>
        <dbReference type="Proteomes" id="UP000479190"/>
    </source>
</evidence>
<gene>
    <name evidence="2" type="ORF">TBRA_LOCUS335</name>
</gene>
<name>A0A6H5HSB6_9HYME</name>
<protein>
    <submittedName>
        <fullName evidence="2">Uncharacterized protein</fullName>
    </submittedName>
</protein>
<feature type="region of interest" description="Disordered" evidence="1">
    <location>
        <begin position="115"/>
        <end position="139"/>
    </location>
</feature>
<evidence type="ECO:0000313" key="2">
    <source>
        <dbReference type="EMBL" id="CAB0028113.1"/>
    </source>
</evidence>
<proteinExistence type="predicted"/>
<sequence>MTQLNQLPRPVEPRPPTARARSERTDEPSCCPGQMIQQQLQAGLIDRPIQPGAGRVDDVSTTGCRRRQQLQAARFLAHRTRAVVFSNRVAVPGAQTSPATQRGYHLVVAAPWTWRPSPRSRTSSVDRLTRRNTTRSRRH</sequence>
<dbReference type="AlphaFoldDB" id="A0A6H5HSB6"/>
<evidence type="ECO:0000256" key="1">
    <source>
        <dbReference type="SAM" id="MobiDB-lite"/>
    </source>
</evidence>